<sequence>MAVPGLSWSERALSLVQKMNNFYSPGSSRYQCRPFIVGGKEVGKIPPAVLKELHQFPDIFFFSKAENGAVELNYQLVSYQERSSAMEGVLQKIRAKHKFLCLEGWRDEKYDVKPNFYDQPLMCMERAATSLFGVKRYGVHVNGFTRPGDGQLAMWLGQRSFTKQTYPGLLDNMAAGGIPAQSGIKETLIRECAEEASIPMATAATAVPVSAVSYTHENELGIFPECQFVFDLEVPKEFEPTNADGEMQKFYLWPINKVKEAIVSTDFKPNCAMVALDFLIRHSYLSPDSAPRYLAHQKRGFGATSTKATSSEATPNEGETKKGTCALTGAREEYSLHVVPVKVKLKKSERYLI</sequence>
<dbReference type="SUPFAM" id="SSF55811">
    <property type="entry name" value="Nudix"/>
    <property type="match status" value="1"/>
</dbReference>
<keyword evidence="3" id="KW-1185">Reference proteome</keyword>
<dbReference type="AlphaFoldDB" id="A0A8C4XCU8"/>
<dbReference type="GO" id="GO:0044715">
    <property type="term" value="F:8-oxo-dGDP phosphatase activity"/>
    <property type="evidence" value="ECO:0007669"/>
    <property type="project" value="TreeGrafter"/>
</dbReference>
<dbReference type="Ensembl" id="ENSECRT00000023022.1">
    <property type="protein sequence ID" value="ENSECRP00000022541.1"/>
    <property type="gene ID" value="ENSECRG00000015252.1"/>
</dbReference>
<dbReference type="InterPro" id="IPR000086">
    <property type="entry name" value="NUDIX_hydrolase_dom"/>
</dbReference>
<name>A0A8C4XCU8_ERPCA</name>
<dbReference type="FunFam" id="3.90.79.10:FF:000019">
    <property type="entry name" value="Thiamin pyrophosphokinase, putative"/>
    <property type="match status" value="1"/>
</dbReference>
<evidence type="ECO:0000259" key="1">
    <source>
        <dbReference type="PROSITE" id="PS51462"/>
    </source>
</evidence>
<proteinExistence type="predicted"/>
<evidence type="ECO:0000313" key="3">
    <source>
        <dbReference type="Proteomes" id="UP000694620"/>
    </source>
</evidence>
<dbReference type="CDD" id="cd03676">
    <property type="entry name" value="NUDIX_Tnr3_like"/>
    <property type="match status" value="1"/>
</dbReference>
<gene>
    <name evidence="2" type="primary">tpk2</name>
</gene>
<accession>A0A8C4XCU8</accession>
<dbReference type="InterPro" id="IPR015797">
    <property type="entry name" value="NUDIX_hydrolase-like_dom_sf"/>
</dbReference>
<dbReference type="Pfam" id="PF15916">
    <property type="entry name" value="DUF4743"/>
    <property type="match status" value="1"/>
</dbReference>
<reference evidence="2" key="3">
    <citation type="submission" date="2025-09" db="UniProtKB">
        <authorList>
            <consortium name="Ensembl"/>
        </authorList>
    </citation>
    <scope>IDENTIFICATION</scope>
</reference>
<reference evidence="2" key="2">
    <citation type="submission" date="2025-08" db="UniProtKB">
        <authorList>
            <consortium name="Ensembl"/>
        </authorList>
    </citation>
    <scope>IDENTIFICATION</scope>
</reference>
<dbReference type="Proteomes" id="UP000694620">
    <property type="component" value="Chromosome 11"/>
</dbReference>
<dbReference type="PROSITE" id="PS51462">
    <property type="entry name" value="NUDIX"/>
    <property type="match status" value="1"/>
</dbReference>
<dbReference type="PANTHER" id="PTHR13622">
    <property type="entry name" value="THIAMIN PYROPHOSPHOKINASE"/>
    <property type="match status" value="1"/>
</dbReference>
<dbReference type="Gene3D" id="3.90.79.10">
    <property type="entry name" value="Nucleoside Triphosphate Pyrophosphohydrolase"/>
    <property type="match status" value="1"/>
</dbReference>
<feature type="domain" description="Nudix hydrolase" evidence="1">
    <location>
        <begin position="134"/>
        <end position="275"/>
    </location>
</feature>
<dbReference type="PANTHER" id="PTHR13622:SF8">
    <property type="entry name" value="THIAMIN PYROPHOSPHOKINASE 1"/>
    <property type="match status" value="1"/>
</dbReference>
<dbReference type="Pfam" id="PF00293">
    <property type="entry name" value="NUDIX"/>
    <property type="match status" value="1"/>
</dbReference>
<evidence type="ECO:0000313" key="2">
    <source>
        <dbReference type="Ensembl" id="ENSECRP00000022541.1"/>
    </source>
</evidence>
<dbReference type="InterPro" id="IPR031804">
    <property type="entry name" value="DUF4743"/>
</dbReference>
<protein>
    <submittedName>
        <fullName evidence="2">Nudix hydrolase 20, chloroplastic-like</fullName>
    </submittedName>
</protein>
<reference evidence="2" key="1">
    <citation type="submission" date="2021-06" db="EMBL/GenBank/DDBJ databases">
        <authorList>
            <consortium name="Wellcome Sanger Institute Data Sharing"/>
        </authorList>
    </citation>
    <scope>NUCLEOTIDE SEQUENCE [LARGE SCALE GENOMIC DNA]</scope>
</reference>
<dbReference type="GeneTree" id="ENSGT00390000016016"/>
<organism evidence="2 3">
    <name type="scientific">Erpetoichthys calabaricus</name>
    <name type="common">Rope fish</name>
    <name type="synonym">Calamoichthys calabaricus</name>
    <dbReference type="NCBI Taxonomy" id="27687"/>
    <lineage>
        <taxon>Eukaryota</taxon>
        <taxon>Metazoa</taxon>
        <taxon>Chordata</taxon>
        <taxon>Craniata</taxon>
        <taxon>Vertebrata</taxon>
        <taxon>Euteleostomi</taxon>
        <taxon>Actinopterygii</taxon>
        <taxon>Polypteriformes</taxon>
        <taxon>Polypteridae</taxon>
        <taxon>Erpetoichthys</taxon>
    </lineage>
</organism>